<evidence type="ECO:0000313" key="10">
    <source>
        <dbReference type="EMBL" id="RAR79988.1"/>
    </source>
</evidence>
<dbReference type="EMBL" id="QLTA01000024">
    <property type="protein sequence ID" value="RAR79988.1"/>
    <property type="molecule type" value="Genomic_DNA"/>
</dbReference>
<reference evidence="10 11" key="1">
    <citation type="submission" date="2018-06" db="EMBL/GenBank/DDBJ databases">
        <title>Genomic Encyclopedia of Archaeal and Bacterial Type Strains, Phase II (KMG-II): from individual species to whole genera.</title>
        <authorList>
            <person name="Goeker M."/>
        </authorList>
    </citation>
    <scope>NUCLEOTIDE SEQUENCE [LARGE SCALE GENOMIC DNA]</scope>
    <source>
        <strain evidence="10 11">CFPB 3232</strain>
    </source>
</reference>
<keyword evidence="5 10" id="KW-0808">Transferase</keyword>
<evidence type="ECO:0000256" key="2">
    <source>
        <dbReference type="ARBA" id="ARBA00005386"/>
    </source>
</evidence>
<dbReference type="InterPro" id="IPR019734">
    <property type="entry name" value="TPR_rpt"/>
</dbReference>
<evidence type="ECO:0000256" key="5">
    <source>
        <dbReference type="ARBA" id="ARBA00022679"/>
    </source>
</evidence>
<dbReference type="Pfam" id="PF13844">
    <property type="entry name" value="Glyco_transf_41"/>
    <property type="match status" value="2"/>
</dbReference>
<dbReference type="PANTHER" id="PTHR44835:SF1">
    <property type="entry name" value="PROTEIN O-GLCNAC TRANSFERASE"/>
    <property type="match status" value="1"/>
</dbReference>
<evidence type="ECO:0000256" key="4">
    <source>
        <dbReference type="ARBA" id="ARBA00022676"/>
    </source>
</evidence>
<feature type="domain" description="O-GlcNAc transferase C-terminal" evidence="9">
    <location>
        <begin position="342"/>
        <end position="512"/>
    </location>
</feature>
<dbReference type="RefSeq" id="WP_111877728.1">
    <property type="nucleotide sequence ID" value="NZ_CBCSGC010000046.1"/>
</dbReference>
<protein>
    <recommendedName>
        <fullName evidence="3">protein O-GlcNAc transferase</fullName>
        <ecNumber evidence="3">2.4.1.255</ecNumber>
    </recommendedName>
</protein>
<dbReference type="Proteomes" id="UP000248856">
    <property type="component" value="Unassembled WGS sequence"/>
</dbReference>
<evidence type="ECO:0000256" key="3">
    <source>
        <dbReference type="ARBA" id="ARBA00011970"/>
    </source>
</evidence>
<dbReference type="AlphaFoldDB" id="A0A328Z1K7"/>
<dbReference type="SUPFAM" id="SSF48452">
    <property type="entry name" value="TPR-like"/>
    <property type="match status" value="1"/>
</dbReference>
<keyword evidence="4" id="KW-0328">Glycosyltransferase</keyword>
<dbReference type="EC" id="2.4.1.255" evidence="3"/>
<evidence type="ECO:0000256" key="1">
    <source>
        <dbReference type="ARBA" id="ARBA00004922"/>
    </source>
</evidence>
<dbReference type="PANTHER" id="PTHR44835">
    <property type="entry name" value="UDP-N-ACETYLGLUCOSAMINE--PEPTIDE N-ACETYLGLUCOSAMINYLTRANSFERASE SPINDLY-RELATED"/>
    <property type="match status" value="1"/>
</dbReference>
<organism evidence="10 11">
    <name type="scientific">Paracidovorax anthurii</name>
    <dbReference type="NCBI Taxonomy" id="78229"/>
    <lineage>
        <taxon>Bacteria</taxon>
        <taxon>Pseudomonadati</taxon>
        <taxon>Pseudomonadota</taxon>
        <taxon>Betaproteobacteria</taxon>
        <taxon>Burkholderiales</taxon>
        <taxon>Comamonadaceae</taxon>
        <taxon>Paracidovorax</taxon>
    </lineage>
</organism>
<name>A0A328Z1K7_9BURK</name>
<proteinExistence type="inferred from homology"/>
<evidence type="ECO:0000259" key="9">
    <source>
        <dbReference type="Pfam" id="PF13844"/>
    </source>
</evidence>
<keyword evidence="6" id="KW-0677">Repeat</keyword>
<dbReference type="PROSITE" id="PS50005">
    <property type="entry name" value="TPR"/>
    <property type="match status" value="1"/>
</dbReference>
<evidence type="ECO:0000256" key="6">
    <source>
        <dbReference type="ARBA" id="ARBA00022737"/>
    </source>
</evidence>
<dbReference type="InterPro" id="IPR029489">
    <property type="entry name" value="OGT/SEC/SPY_C"/>
</dbReference>
<feature type="domain" description="O-GlcNAc transferase C-terminal" evidence="9">
    <location>
        <begin position="167"/>
        <end position="309"/>
    </location>
</feature>
<evidence type="ECO:0000256" key="7">
    <source>
        <dbReference type="ARBA" id="ARBA00022803"/>
    </source>
</evidence>
<dbReference type="GO" id="GO:0097363">
    <property type="term" value="F:protein O-acetylglucosaminyltransferase activity"/>
    <property type="evidence" value="ECO:0007669"/>
    <property type="project" value="UniProtKB-EC"/>
</dbReference>
<dbReference type="Gene3D" id="3.40.50.2000">
    <property type="entry name" value="Glycogen Phosphorylase B"/>
    <property type="match status" value="1"/>
</dbReference>
<dbReference type="Gene3D" id="1.25.40.10">
    <property type="entry name" value="Tetratricopeptide repeat domain"/>
    <property type="match status" value="1"/>
</dbReference>
<evidence type="ECO:0000256" key="8">
    <source>
        <dbReference type="PROSITE-ProRule" id="PRU00339"/>
    </source>
</evidence>
<keyword evidence="7 8" id="KW-0802">TPR repeat</keyword>
<dbReference type="InterPro" id="IPR051939">
    <property type="entry name" value="Glycosyltr_41/O-GlcNAc_trsf"/>
</dbReference>
<comment type="caution">
    <text evidence="10">The sequence shown here is derived from an EMBL/GenBank/DDBJ whole genome shotgun (WGS) entry which is preliminary data.</text>
</comment>
<comment type="pathway">
    <text evidence="1">Protein modification; protein glycosylation.</text>
</comment>
<evidence type="ECO:0000313" key="11">
    <source>
        <dbReference type="Proteomes" id="UP000248856"/>
    </source>
</evidence>
<dbReference type="SMART" id="SM00028">
    <property type="entry name" value="TPR"/>
    <property type="match status" value="1"/>
</dbReference>
<dbReference type="OrthoDB" id="101857at2"/>
<accession>A0A328Z1K7</accession>
<comment type="similarity">
    <text evidence="2">Belongs to the glycosyltransferase 41 family. O-GlcNAc transferase subfamily.</text>
</comment>
<keyword evidence="11" id="KW-1185">Reference proteome</keyword>
<dbReference type="SUPFAM" id="SSF53756">
    <property type="entry name" value="UDP-Glycosyltransferase/glycogen phosphorylase"/>
    <property type="match status" value="1"/>
</dbReference>
<dbReference type="Gene3D" id="3.40.50.11380">
    <property type="match status" value="1"/>
</dbReference>
<dbReference type="Pfam" id="PF13432">
    <property type="entry name" value="TPR_16"/>
    <property type="match status" value="1"/>
</dbReference>
<gene>
    <name evidence="10" type="ORF">AX018_102430</name>
</gene>
<feature type="repeat" description="TPR" evidence="8">
    <location>
        <begin position="51"/>
        <end position="84"/>
    </location>
</feature>
<dbReference type="InterPro" id="IPR011990">
    <property type="entry name" value="TPR-like_helical_dom_sf"/>
</dbReference>
<sequence length="563" mass="62675">MAAIDGKDVVLGGDTQLLLDMVNGEQCLASDNLPGALKHFTAALAQNPRRPDTWLLLGRTFLKMENWANAIPALETALTLQPQMPEAQHGLSLALFNIGRREEALSLIDGVCQRGGNSATWVMRAFLHGQADREPLRTLQVYQDWGRRFADPLTRKAAPFGPTDRDPRRKLRIGYVTADFREHSIAFFMLPVLRHHDPEAVEVHVYSGGRRDGITETMQACVPHWHEILGLSDDAVYQLIRSHGIDVLVDLSGHTAGNRLMVFARRAAPVQVTWLGFMLPLGMKAMDYRLTDRGITPAGHDAHYSERLFRLACMASYAPPAYAPLCEAPPMERNGHPTLISLNNSAKVTDAMLRVWARILQARGDARLIIMVKERSADAAQAAMQPRVEAAGLPLDRVFVLHQQPINQFMELGHIADVALDTAPISGGTTTLHALWMGLPIVTLDAERGVDASTARTLQGVGYADWVARSEDEYVERALAFMADPEALARLRHETRERLSASALMDYASRTRELEMAFRLMWLNHLEGSDRLRDVFVDLDQTLADFDARSHDGRGRQRNPKSA</sequence>